<dbReference type="EMBL" id="JAFKCW010000002">
    <property type="protein sequence ID" value="MBN7801551.1"/>
    <property type="molecule type" value="Genomic_DNA"/>
</dbReference>
<proteinExistence type="inferred from homology"/>
<comment type="similarity">
    <text evidence="1">Belongs to the peptidase M43B family.</text>
</comment>
<comment type="caution">
    <text evidence="11">The sequence shown here is derived from an EMBL/GenBank/DDBJ whole genome shotgun (WGS) entry which is preliminary data.</text>
</comment>
<keyword evidence="12" id="KW-1185">Reference proteome</keyword>
<evidence type="ECO:0000256" key="4">
    <source>
        <dbReference type="ARBA" id="ARBA00022729"/>
    </source>
</evidence>
<feature type="domain" description="Peptidase M43 pregnancy-associated plasma-A" evidence="10">
    <location>
        <begin position="159"/>
        <end position="301"/>
    </location>
</feature>
<name>A0ABS3BQL2_9BACT</name>
<feature type="region of interest" description="Disordered" evidence="9">
    <location>
        <begin position="1"/>
        <end position="21"/>
    </location>
</feature>
<evidence type="ECO:0000256" key="3">
    <source>
        <dbReference type="ARBA" id="ARBA00022723"/>
    </source>
</evidence>
<keyword evidence="8" id="KW-1015">Disulfide bond</keyword>
<keyword evidence="4" id="KW-0732">Signal</keyword>
<dbReference type="InterPro" id="IPR008754">
    <property type="entry name" value="Peptidase_M43"/>
</dbReference>
<dbReference type="PANTHER" id="PTHR47466:SF1">
    <property type="entry name" value="METALLOPROTEASE MEP1 (AFU_ORTHOLOGUE AFUA_1G07730)-RELATED"/>
    <property type="match status" value="1"/>
</dbReference>
<protein>
    <submittedName>
        <fullName evidence="11">Zinc metalloprotease</fullName>
    </submittedName>
</protein>
<dbReference type="GO" id="GO:0008237">
    <property type="term" value="F:metallopeptidase activity"/>
    <property type="evidence" value="ECO:0007669"/>
    <property type="project" value="UniProtKB-KW"/>
</dbReference>
<dbReference type="InterPro" id="IPR024079">
    <property type="entry name" value="MetalloPept_cat_dom_sf"/>
</dbReference>
<evidence type="ECO:0000256" key="7">
    <source>
        <dbReference type="ARBA" id="ARBA00023049"/>
    </source>
</evidence>
<dbReference type="RefSeq" id="WP_206569529.1">
    <property type="nucleotide sequence ID" value="NZ_JAFKCW010000002.1"/>
</dbReference>
<evidence type="ECO:0000256" key="6">
    <source>
        <dbReference type="ARBA" id="ARBA00022833"/>
    </source>
</evidence>
<evidence type="ECO:0000256" key="5">
    <source>
        <dbReference type="ARBA" id="ARBA00022801"/>
    </source>
</evidence>
<gene>
    <name evidence="11" type="ORF">J0A67_11805</name>
</gene>
<dbReference type="Gene3D" id="3.40.390.10">
    <property type="entry name" value="Collagenase (Catalytic Domain)"/>
    <property type="match status" value="1"/>
</dbReference>
<evidence type="ECO:0000256" key="1">
    <source>
        <dbReference type="ARBA" id="ARBA00008721"/>
    </source>
</evidence>
<evidence type="ECO:0000256" key="2">
    <source>
        <dbReference type="ARBA" id="ARBA00022670"/>
    </source>
</evidence>
<dbReference type="Pfam" id="PF05572">
    <property type="entry name" value="Peptidase_M43"/>
    <property type="match status" value="1"/>
</dbReference>
<dbReference type="PANTHER" id="PTHR47466">
    <property type="match status" value="1"/>
</dbReference>
<dbReference type="SUPFAM" id="SSF55486">
    <property type="entry name" value="Metalloproteases ('zincins'), catalytic domain"/>
    <property type="match status" value="1"/>
</dbReference>
<keyword evidence="2" id="KW-0645">Protease</keyword>
<evidence type="ECO:0000313" key="12">
    <source>
        <dbReference type="Proteomes" id="UP000664698"/>
    </source>
</evidence>
<organism evidence="11 12">
    <name type="scientific">Algoriphagus aestuariicola</name>
    <dbReference type="NCBI Taxonomy" id="1852016"/>
    <lineage>
        <taxon>Bacteria</taxon>
        <taxon>Pseudomonadati</taxon>
        <taxon>Bacteroidota</taxon>
        <taxon>Cytophagia</taxon>
        <taxon>Cytophagales</taxon>
        <taxon>Cyclobacteriaceae</taxon>
        <taxon>Algoriphagus</taxon>
    </lineage>
</organism>
<evidence type="ECO:0000313" key="11">
    <source>
        <dbReference type="EMBL" id="MBN7801551.1"/>
    </source>
</evidence>
<keyword evidence="5" id="KW-0378">Hydrolase</keyword>
<accession>A0ABS3BQL2</accession>
<evidence type="ECO:0000256" key="9">
    <source>
        <dbReference type="SAM" id="MobiDB-lite"/>
    </source>
</evidence>
<sequence>MKPISFSESSEADRPPHRTCGTVSSNNILMERFPQFRLNLAEIEGNYQKLREADRIQNLPTATIQVVVHVVYQTEEQNISDQQVMGQIEVLNRDFGASNPDKSSLPKAWSNLPMDSGIRFSLACSDPQGNPTDGIVRKQTDKGGFDHLDSVKFTNQGGSDAWPTDKYLNIWVCNMLGGLLGYAQFPGGPVETDGVVVFYRAFGTEGTAQVPFNLGRTCTHEVGHYLNLRHIWGDTQDCSGSDYVEDTPLQQLPNYNKPSFPHISCNNGPDGDMFMNYMDYVDDDTMVMFTPGQVARMRTSLSGPRSGLIQQQ</sequence>
<keyword evidence="7 11" id="KW-0482">Metalloprotease</keyword>
<dbReference type="Proteomes" id="UP000664698">
    <property type="component" value="Unassembled WGS sequence"/>
</dbReference>
<dbReference type="CDD" id="cd04275">
    <property type="entry name" value="ZnMc_pappalysin_like"/>
    <property type="match status" value="1"/>
</dbReference>
<reference evidence="11 12" key="1">
    <citation type="submission" date="2021-03" db="EMBL/GenBank/DDBJ databases">
        <title>novel species isolated from a fishpond in China.</title>
        <authorList>
            <person name="Lu H."/>
            <person name="Cai Z."/>
        </authorList>
    </citation>
    <scope>NUCLEOTIDE SEQUENCE [LARGE SCALE GENOMIC DNA]</scope>
    <source>
        <strain evidence="11 12">JCM 31546</strain>
    </source>
</reference>
<keyword evidence="6" id="KW-0862">Zinc</keyword>
<evidence type="ECO:0000256" key="8">
    <source>
        <dbReference type="ARBA" id="ARBA00023157"/>
    </source>
</evidence>
<evidence type="ECO:0000259" key="10">
    <source>
        <dbReference type="Pfam" id="PF05572"/>
    </source>
</evidence>
<keyword evidence="3" id="KW-0479">Metal-binding</keyword>